<feature type="compositionally biased region" description="Low complexity" evidence="1">
    <location>
        <begin position="58"/>
        <end position="72"/>
    </location>
</feature>
<accession>A0ABR0BW06</accession>
<organism evidence="2 3">
    <name type="scientific">Purpureocillium lilacinum</name>
    <name type="common">Paecilomyces lilacinus</name>
    <dbReference type="NCBI Taxonomy" id="33203"/>
    <lineage>
        <taxon>Eukaryota</taxon>
        <taxon>Fungi</taxon>
        <taxon>Dikarya</taxon>
        <taxon>Ascomycota</taxon>
        <taxon>Pezizomycotina</taxon>
        <taxon>Sordariomycetes</taxon>
        <taxon>Hypocreomycetidae</taxon>
        <taxon>Hypocreales</taxon>
        <taxon>Ophiocordycipitaceae</taxon>
        <taxon>Purpureocillium</taxon>
    </lineage>
</organism>
<sequence length="222" mass="23673">MQPLHASLPLAAQASYPIRRRRGVKRLPVGARTNGGRVARHVRLGRRTTKRAGRSEKSPSPCMQPQSQQASPISEQHGAAPDRSKSPQAIRKAHAVHEHGQVAATRASAAKRRRHLRSDSGPAECRDGVRRERRISAPRASDGSLVRPARGSCRRDALPSSHSAAANRHRVDARVAPAATPLPHPASVRATAQPNGRAPKLSVSASALSRACGWAVGKEGPV</sequence>
<evidence type="ECO:0000256" key="1">
    <source>
        <dbReference type="SAM" id="MobiDB-lite"/>
    </source>
</evidence>
<comment type="caution">
    <text evidence="2">The sequence shown here is derived from an EMBL/GenBank/DDBJ whole genome shotgun (WGS) entry which is preliminary data.</text>
</comment>
<dbReference type="EMBL" id="JAWRVI010000026">
    <property type="protein sequence ID" value="KAK4088165.1"/>
    <property type="molecule type" value="Genomic_DNA"/>
</dbReference>
<proteinExistence type="predicted"/>
<feature type="compositionally biased region" description="Basic residues" evidence="1">
    <location>
        <begin position="38"/>
        <end position="52"/>
    </location>
</feature>
<evidence type="ECO:0000313" key="2">
    <source>
        <dbReference type="EMBL" id="KAK4088165.1"/>
    </source>
</evidence>
<reference evidence="2 3" key="1">
    <citation type="journal article" date="2024" name="Microbiol. Resour. Announc.">
        <title>Genome annotations for the ascomycete fungi Trichoderma harzianum, Trichoderma aggressivum, and Purpureocillium lilacinum.</title>
        <authorList>
            <person name="Beijen E.P.W."/>
            <person name="Ohm R.A."/>
        </authorList>
    </citation>
    <scope>NUCLEOTIDE SEQUENCE [LARGE SCALE GENOMIC DNA]</scope>
    <source>
        <strain evidence="2 3">CBS 150709</strain>
    </source>
</reference>
<name>A0ABR0BW06_PURLI</name>
<protein>
    <submittedName>
        <fullName evidence="2">Uncharacterized protein</fullName>
    </submittedName>
</protein>
<feature type="region of interest" description="Disordered" evidence="1">
    <location>
        <begin position="1"/>
        <end position="201"/>
    </location>
</feature>
<gene>
    <name evidence="2" type="ORF">Purlil1_7358</name>
</gene>
<dbReference type="Proteomes" id="UP001287286">
    <property type="component" value="Unassembled WGS sequence"/>
</dbReference>
<evidence type="ECO:0000313" key="3">
    <source>
        <dbReference type="Proteomes" id="UP001287286"/>
    </source>
</evidence>
<keyword evidence="3" id="KW-1185">Reference proteome</keyword>